<name>A0A852VJP5_9BACT</name>
<dbReference type="AlphaFoldDB" id="A0A852VJP5"/>
<feature type="signal peptide" evidence="2">
    <location>
        <begin position="1"/>
        <end position="32"/>
    </location>
</feature>
<evidence type="ECO:0000313" key="4">
    <source>
        <dbReference type="Proteomes" id="UP000564385"/>
    </source>
</evidence>
<evidence type="ECO:0000313" key="3">
    <source>
        <dbReference type="EMBL" id="NYF91967.1"/>
    </source>
</evidence>
<gene>
    <name evidence="3" type="ORF">HDF08_004086</name>
</gene>
<evidence type="ECO:0008006" key="5">
    <source>
        <dbReference type="Google" id="ProtNLM"/>
    </source>
</evidence>
<evidence type="ECO:0000256" key="1">
    <source>
        <dbReference type="SAM" id="Coils"/>
    </source>
</evidence>
<sequence>MKNRITLCGQRFGLAALSFAAGMAVCASNLRAQTTEPNLQTAVENTQSTPEHQTAQDQKIQQLQDKLEEIQKELTALKTASAIAPETHHVTTAKASVSSSVLTEAEPEITDPKSPHSEPFAFADFTWLNGNARTKDTPYATKFFTPEIRSDVSYTYDFRHPQDDTIVGSSEVFRSSEVTLTDLGIGGDFHLNNVHARVLSQIGLYATATPRNDASPSRGQWDLADAYRYVGEANAGYHFNVQHGLNVDAGIFLSYVGLFSFYQFDNWAYQPSYVSSNTPWFFNGVRVQWYPTAKLKIEPWFINGWQSYGRFNNRPGLGGQILYRPTGKLEILGNQYGYGEDALGIGNRTRYHTDDSIEYKYYDRPMATISKAAMTLTGDAGCESGGGVSCMGNGKNGPKQSFLGFMFYNRLWFDRDKYGLTVGGGRINNPGRYLVLLPPINGATAASGTPYFTENPGDPFKAWDASVTADYMPSQYFTYRLEYNHRAANVPYFAGPGGVTPPGGNTFGAPGSVVAGWSPDLRESENRLTVAFLMKF</sequence>
<dbReference type="Proteomes" id="UP000564385">
    <property type="component" value="Unassembled WGS sequence"/>
</dbReference>
<dbReference type="InterPro" id="IPR011486">
    <property type="entry name" value="BBP2"/>
</dbReference>
<reference evidence="3 4" key="1">
    <citation type="submission" date="2020-07" db="EMBL/GenBank/DDBJ databases">
        <title>Genomic Encyclopedia of Type Strains, Phase IV (KMG-V): Genome sequencing to study the core and pangenomes of soil and plant-associated prokaryotes.</title>
        <authorList>
            <person name="Whitman W."/>
        </authorList>
    </citation>
    <scope>NUCLEOTIDE SEQUENCE [LARGE SCALE GENOMIC DNA]</scope>
    <source>
        <strain evidence="3 4">M8UP22</strain>
    </source>
</reference>
<comment type="caution">
    <text evidence="3">The sequence shown here is derived from an EMBL/GenBank/DDBJ whole genome shotgun (WGS) entry which is preliminary data.</text>
</comment>
<feature type="chain" id="PRO_5032328357" description="Porin" evidence="2">
    <location>
        <begin position="33"/>
        <end position="536"/>
    </location>
</feature>
<dbReference type="Pfam" id="PF07642">
    <property type="entry name" value="BBP2"/>
    <property type="match status" value="1"/>
</dbReference>
<protein>
    <recommendedName>
        <fullName evidence="5">Porin</fullName>
    </recommendedName>
</protein>
<dbReference type="EMBL" id="JACCCU010000003">
    <property type="protein sequence ID" value="NYF91967.1"/>
    <property type="molecule type" value="Genomic_DNA"/>
</dbReference>
<proteinExistence type="predicted"/>
<organism evidence="3 4">
    <name type="scientific">Tunturiibacter lichenicola</name>
    <dbReference type="NCBI Taxonomy" id="2051959"/>
    <lineage>
        <taxon>Bacteria</taxon>
        <taxon>Pseudomonadati</taxon>
        <taxon>Acidobacteriota</taxon>
        <taxon>Terriglobia</taxon>
        <taxon>Terriglobales</taxon>
        <taxon>Acidobacteriaceae</taxon>
        <taxon>Tunturiibacter</taxon>
    </lineage>
</organism>
<keyword evidence="2" id="KW-0732">Signal</keyword>
<feature type="coiled-coil region" evidence="1">
    <location>
        <begin position="53"/>
        <end position="80"/>
    </location>
</feature>
<accession>A0A852VJP5</accession>
<evidence type="ECO:0000256" key="2">
    <source>
        <dbReference type="SAM" id="SignalP"/>
    </source>
</evidence>
<keyword evidence="1" id="KW-0175">Coiled coil</keyword>